<dbReference type="InterPro" id="IPR051017">
    <property type="entry name" value="Aldolase-II_Adducin_sf"/>
</dbReference>
<gene>
    <name evidence="3" type="ORF">GCM10007901_24720</name>
</gene>
<evidence type="ECO:0000259" key="2">
    <source>
        <dbReference type="Pfam" id="PF00596"/>
    </source>
</evidence>
<dbReference type="PANTHER" id="PTHR10672:SF3">
    <property type="entry name" value="PROTEIN HU-LI TAI SHAO"/>
    <property type="match status" value="1"/>
</dbReference>
<protein>
    <recommendedName>
        <fullName evidence="2">Class II aldolase/adducin N-terminal domain-containing protein</fullName>
    </recommendedName>
</protein>
<sequence>MLETPLVVSHMDYCPLYDDCAFLGTWPGVPVGNEEGEIITHAIGDKRSILLAHHGYLVAGRTVEEACVLSLLLERAAKAQLMAMSAGDIKPIDPDLAREARAWMTTEKRYAATFAYYARGALRTHADCVT</sequence>
<proteinExistence type="inferred from homology"/>
<feature type="domain" description="Class II aldolase/adducin N-terminal" evidence="2">
    <location>
        <begin position="24"/>
        <end position="81"/>
    </location>
</feature>
<dbReference type="SUPFAM" id="SSF53639">
    <property type="entry name" value="AraD/HMP-PK domain-like"/>
    <property type="match status" value="1"/>
</dbReference>
<comment type="caution">
    <text evidence="3">The sequence shown here is derived from an EMBL/GenBank/DDBJ whole genome shotgun (WGS) entry which is preliminary data.</text>
</comment>
<comment type="similarity">
    <text evidence="1">Belongs to the aldolase class II family.</text>
</comment>
<keyword evidence="4" id="KW-1185">Reference proteome</keyword>
<evidence type="ECO:0000313" key="3">
    <source>
        <dbReference type="EMBL" id="GLQ93521.1"/>
    </source>
</evidence>
<organism evidence="3 4">
    <name type="scientific">Dyella acidisoli</name>
    <dbReference type="NCBI Taxonomy" id="1867834"/>
    <lineage>
        <taxon>Bacteria</taxon>
        <taxon>Pseudomonadati</taxon>
        <taxon>Pseudomonadota</taxon>
        <taxon>Gammaproteobacteria</taxon>
        <taxon>Lysobacterales</taxon>
        <taxon>Rhodanobacteraceae</taxon>
        <taxon>Dyella</taxon>
    </lineage>
</organism>
<evidence type="ECO:0000313" key="4">
    <source>
        <dbReference type="Proteomes" id="UP001156670"/>
    </source>
</evidence>
<dbReference type="InterPro" id="IPR001303">
    <property type="entry name" value="Aldolase_II/adducin_N"/>
</dbReference>
<dbReference type="Gene3D" id="3.40.225.10">
    <property type="entry name" value="Class II aldolase/adducin N-terminal domain"/>
    <property type="match status" value="1"/>
</dbReference>
<evidence type="ECO:0000256" key="1">
    <source>
        <dbReference type="ARBA" id="ARBA00037961"/>
    </source>
</evidence>
<dbReference type="PANTHER" id="PTHR10672">
    <property type="entry name" value="ADDUCIN"/>
    <property type="match status" value="1"/>
</dbReference>
<dbReference type="Proteomes" id="UP001156670">
    <property type="component" value="Unassembled WGS sequence"/>
</dbReference>
<dbReference type="InterPro" id="IPR036409">
    <property type="entry name" value="Aldolase_II/adducin_N_sf"/>
</dbReference>
<dbReference type="Pfam" id="PF00596">
    <property type="entry name" value="Aldolase_II"/>
    <property type="match status" value="1"/>
</dbReference>
<reference evidence="4" key="1">
    <citation type="journal article" date="2019" name="Int. J. Syst. Evol. Microbiol.">
        <title>The Global Catalogue of Microorganisms (GCM) 10K type strain sequencing project: providing services to taxonomists for standard genome sequencing and annotation.</title>
        <authorList>
            <consortium name="The Broad Institute Genomics Platform"/>
            <consortium name="The Broad Institute Genome Sequencing Center for Infectious Disease"/>
            <person name="Wu L."/>
            <person name="Ma J."/>
        </authorList>
    </citation>
    <scope>NUCLEOTIDE SEQUENCE [LARGE SCALE GENOMIC DNA]</scope>
    <source>
        <strain evidence="4">NBRC 111980</strain>
    </source>
</reference>
<accession>A0ABQ5XP58</accession>
<name>A0ABQ5XP58_9GAMM</name>
<dbReference type="EMBL" id="BSOB01000018">
    <property type="protein sequence ID" value="GLQ93521.1"/>
    <property type="molecule type" value="Genomic_DNA"/>
</dbReference>